<dbReference type="Proteomes" id="UP000076532">
    <property type="component" value="Unassembled WGS sequence"/>
</dbReference>
<reference evidence="1 2" key="1">
    <citation type="journal article" date="2016" name="Mol. Biol. Evol.">
        <title>Comparative Genomics of Early-Diverging Mushroom-Forming Fungi Provides Insights into the Origins of Lignocellulose Decay Capabilities.</title>
        <authorList>
            <person name="Nagy L.G."/>
            <person name="Riley R."/>
            <person name="Tritt A."/>
            <person name="Adam C."/>
            <person name="Daum C."/>
            <person name="Floudas D."/>
            <person name="Sun H."/>
            <person name="Yadav J.S."/>
            <person name="Pangilinan J."/>
            <person name="Larsson K.H."/>
            <person name="Matsuura K."/>
            <person name="Barry K."/>
            <person name="Labutti K."/>
            <person name="Kuo R."/>
            <person name="Ohm R.A."/>
            <person name="Bhattacharya S.S."/>
            <person name="Shirouzu T."/>
            <person name="Yoshinaga Y."/>
            <person name="Martin F.M."/>
            <person name="Grigoriev I.V."/>
            <person name="Hibbett D.S."/>
        </authorList>
    </citation>
    <scope>NUCLEOTIDE SEQUENCE [LARGE SCALE GENOMIC DNA]</scope>
    <source>
        <strain evidence="1 2">CBS 109695</strain>
    </source>
</reference>
<dbReference type="AlphaFoldDB" id="A0A166J8V7"/>
<dbReference type="EMBL" id="KV417553">
    <property type="protein sequence ID" value="KZP20611.1"/>
    <property type="molecule type" value="Genomic_DNA"/>
</dbReference>
<name>A0A166J8V7_9AGAM</name>
<keyword evidence="2" id="KW-1185">Reference proteome</keyword>
<protein>
    <submittedName>
        <fullName evidence="1">Uncharacterized protein</fullName>
    </submittedName>
</protein>
<evidence type="ECO:0000313" key="2">
    <source>
        <dbReference type="Proteomes" id="UP000076532"/>
    </source>
</evidence>
<sequence>MRFPHLIRCQIARLSVVDIRLRSDAFQSSRASWRAGAIAFESPTPFVVIPIGASVVFKTRLTFLAWLFVAKAADIHDICLLIALEEFASGILNELSISPSSNKTSGKSSSTVSLYGNLINADGGAGI</sequence>
<proteinExistence type="predicted"/>
<accession>A0A166J8V7</accession>
<organism evidence="1 2">
    <name type="scientific">Athelia psychrophila</name>
    <dbReference type="NCBI Taxonomy" id="1759441"/>
    <lineage>
        <taxon>Eukaryota</taxon>
        <taxon>Fungi</taxon>
        <taxon>Dikarya</taxon>
        <taxon>Basidiomycota</taxon>
        <taxon>Agaricomycotina</taxon>
        <taxon>Agaricomycetes</taxon>
        <taxon>Agaricomycetidae</taxon>
        <taxon>Atheliales</taxon>
        <taxon>Atheliaceae</taxon>
        <taxon>Athelia</taxon>
    </lineage>
</organism>
<evidence type="ECO:0000313" key="1">
    <source>
        <dbReference type="EMBL" id="KZP20611.1"/>
    </source>
</evidence>
<gene>
    <name evidence="1" type="ORF">FIBSPDRAFT_891715</name>
</gene>